<comment type="similarity">
    <text evidence="2">Belongs to the pancreatic ribonuclease family.</text>
</comment>
<dbReference type="OMA" id="KHVFIHE"/>
<evidence type="ECO:0000313" key="8">
    <source>
        <dbReference type="Proteomes" id="UP000694398"/>
    </source>
</evidence>
<protein>
    <submittedName>
        <fullName evidence="7">Ribonuclease A family member 12 (inactive)</fullName>
    </submittedName>
</protein>
<evidence type="ECO:0000256" key="2">
    <source>
        <dbReference type="ARBA" id="ARBA00005600"/>
    </source>
</evidence>
<evidence type="ECO:0000256" key="1">
    <source>
        <dbReference type="ARBA" id="ARBA00004613"/>
    </source>
</evidence>
<dbReference type="Pfam" id="PF00074">
    <property type="entry name" value="RnaseA"/>
    <property type="match status" value="1"/>
</dbReference>
<name>A0A8C2UI50_CHILA</name>
<keyword evidence="8" id="KW-1185">Reference proteome</keyword>
<dbReference type="GO" id="GO:0004540">
    <property type="term" value="F:RNA nuclease activity"/>
    <property type="evidence" value="ECO:0007669"/>
    <property type="project" value="TreeGrafter"/>
</dbReference>
<dbReference type="Ensembl" id="ENSCLAT00000000938.1">
    <property type="protein sequence ID" value="ENSCLAP00000000901.1"/>
    <property type="gene ID" value="ENSCLAG00000000701.1"/>
</dbReference>
<dbReference type="GO" id="GO:0003676">
    <property type="term" value="F:nucleic acid binding"/>
    <property type="evidence" value="ECO:0007669"/>
    <property type="project" value="InterPro"/>
</dbReference>
<dbReference type="InterPro" id="IPR001427">
    <property type="entry name" value="RNaseA"/>
</dbReference>
<dbReference type="PANTHER" id="PTHR11437">
    <property type="entry name" value="RIBONUCLEASE"/>
    <property type="match status" value="1"/>
</dbReference>
<dbReference type="InterPro" id="IPR036816">
    <property type="entry name" value="RNaseA-like_dom_sf"/>
</dbReference>
<dbReference type="Proteomes" id="UP000694398">
    <property type="component" value="Unassembled WGS sequence"/>
</dbReference>
<organism evidence="7 8">
    <name type="scientific">Chinchilla lanigera</name>
    <name type="common">Long-tailed chinchilla</name>
    <name type="synonym">Chinchilla villidera</name>
    <dbReference type="NCBI Taxonomy" id="34839"/>
    <lineage>
        <taxon>Eukaryota</taxon>
        <taxon>Metazoa</taxon>
        <taxon>Chordata</taxon>
        <taxon>Craniata</taxon>
        <taxon>Vertebrata</taxon>
        <taxon>Euteleostomi</taxon>
        <taxon>Mammalia</taxon>
        <taxon>Eutheria</taxon>
        <taxon>Euarchontoglires</taxon>
        <taxon>Glires</taxon>
        <taxon>Rodentia</taxon>
        <taxon>Hystricomorpha</taxon>
        <taxon>Chinchillidae</taxon>
        <taxon>Chinchilla</taxon>
    </lineage>
</organism>
<dbReference type="InterPro" id="IPR023412">
    <property type="entry name" value="RNaseA_domain"/>
</dbReference>
<evidence type="ECO:0000259" key="6">
    <source>
        <dbReference type="SMART" id="SM00092"/>
    </source>
</evidence>
<reference evidence="7" key="2">
    <citation type="submission" date="2025-09" db="UniProtKB">
        <authorList>
            <consortium name="Ensembl"/>
        </authorList>
    </citation>
    <scope>IDENTIFICATION</scope>
</reference>
<dbReference type="SUPFAM" id="SSF54076">
    <property type="entry name" value="RNase A-like"/>
    <property type="match status" value="1"/>
</dbReference>
<evidence type="ECO:0000256" key="3">
    <source>
        <dbReference type="ARBA" id="ARBA00022525"/>
    </source>
</evidence>
<feature type="domain" description="Ribonuclease A-domain" evidence="6">
    <location>
        <begin position="26"/>
        <end position="144"/>
    </location>
</feature>
<dbReference type="Gene3D" id="3.10.130.10">
    <property type="entry name" value="Ribonuclease A-like domain"/>
    <property type="match status" value="1"/>
</dbReference>
<feature type="signal peptide" evidence="5">
    <location>
        <begin position="1"/>
        <end position="18"/>
    </location>
</feature>
<dbReference type="CDD" id="cd00163">
    <property type="entry name" value="RNase_A"/>
    <property type="match status" value="1"/>
</dbReference>
<dbReference type="GeneTree" id="ENSGT00730000111478"/>
<comment type="subcellular location">
    <subcellularLocation>
        <location evidence="1">Secreted</location>
    </subcellularLocation>
</comment>
<accession>A0A8C2UI50</accession>
<dbReference type="SMART" id="SM00092">
    <property type="entry name" value="RNAse_Pc"/>
    <property type="match status" value="1"/>
</dbReference>
<dbReference type="FunFam" id="3.10.130.10:FF:000002">
    <property type="entry name" value="Inactive ribonuclease-like protein 10"/>
    <property type="match status" value="1"/>
</dbReference>
<feature type="chain" id="PRO_5034967020" evidence="5">
    <location>
        <begin position="19"/>
        <end position="145"/>
    </location>
</feature>
<sequence>MVLMVVTFLLLLFWEREPDENIVVTSIEHLNVDYPKSNIPVRYCNSMILQRVIREPNHTCKKKHVFIHERPQKINSICISPRKMTCLNHSTIFCFQSEIRLKMTVCQLIGGTVYPGCRYQVSTVEGYVLITCDNLGPVNFQGYVE</sequence>
<proteinExistence type="inferred from homology"/>
<evidence type="ECO:0000256" key="5">
    <source>
        <dbReference type="SAM" id="SignalP"/>
    </source>
</evidence>
<evidence type="ECO:0000313" key="7">
    <source>
        <dbReference type="Ensembl" id="ENSCLAP00000000901.1"/>
    </source>
</evidence>
<dbReference type="GO" id="GO:0050830">
    <property type="term" value="P:defense response to Gram-positive bacterium"/>
    <property type="evidence" value="ECO:0007669"/>
    <property type="project" value="TreeGrafter"/>
</dbReference>
<keyword evidence="3" id="KW-0964">Secreted</keyword>
<evidence type="ECO:0000256" key="4">
    <source>
        <dbReference type="ARBA" id="ARBA00022729"/>
    </source>
</evidence>
<reference evidence="7" key="1">
    <citation type="submission" date="2025-08" db="UniProtKB">
        <authorList>
            <consortium name="Ensembl"/>
        </authorList>
    </citation>
    <scope>IDENTIFICATION</scope>
</reference>
<gene>
    <name evidence="7" type="primary">RNASE12</name>
</gene>
<dbReference type="PANTHER" id="PTHR11437:SF20">
    <property type="entry name" value="INACTIVE RIBONUCLEASE-LIKE PROTEIN 12-RELATED"/>
    <property type="match status" value="1"/>
</dbReference>
<dbReference type="PRINTS" id="PR00794">
    <property type="entry name" value="RIBONUCLEASE"/>
</dbReference>
<dbReference type="GO" id="GO:0005576">
    <property type="term" value="C:extracellular region"/>
    <property type="evidence" value="ECO:0007669"/>
    <property type="project" value="UniProtKB-SubCell"/>
</dbReference>
<keyword evidence="4 5" id="KW-0732">Signal</keyword>
<dbReference type="AlphaFoldDB" id="A0A8C2UI50"/>